<dbReference type="Proteomes" id="UP000019384">
    <property type="component" value="Unassembled WGS sequence"/>
</dbReference>
<feature type="compositionally biased region" description="Basic and acidic residues" evidence="1">
    <location>
        <begin position="75"/>
        <end position="88"/>
    </location>
</feature>
<dbReference type="STRING" id="1382522.W6MF38"/>
<dbReference type="Gene3D" id="3.30.710.10">
    <property type="entry name" value="Potassium Channel Kv1.1, Chain A"/>
    <property type="match status" value="1"/>
</dbReference>
<protein>
    <recommendedName>
        <fullName evidence="2">BTB domain-containing protein</fullName>
    </recommendedName>
</protein>
<feature type="compositionally biased region" description="Acidic residues" evidence="1">
    <location>
        <begin position="351"/>
        <end position="362"/>
    </location>
</feature>
<name>W6MF38_9ASCO</name>
<feature type="region of interest" description="Disordered" evidence="1">
    <location>
        <begin position="321"/>
        <end position="363"/>
    </location>
</feature>
<evidence type="ECO:0000256" key="1">
    <source>
        <dbReference type="SAM" id="MobiDB-lite"/>
    </source>
</evidence>
<feature type="domain" description="BTB" evidence="2">
    <location>
        <begin position="118"/>
        <end position="147"/>
    </location>
</feature>
<dbReference type="OrthoDB" id="6359943at2759"/>
<evidence type="ECO:0000313" key="4">
    <source>
        <dbReference type="Proteomes" id="UP000019384"/>
    </source>
</evidence>
<feature type="region of interest" description="Disordered" evidence="1">
    <location>
        <begin position="559"/>
        <end position="612"/>
    </location>
</feature>
<feature type="region of interest" description="Disordered" evidence="1">
    <location>
        <begin position="67"/>
        <end position="88"/>
    </location>
</feature>
<dbReference type="PROSITE" id="PS50097">
    <property type="entry name" value="BTB"/>
    <property type="match status" value="1"/>
</dbReference>
<dbReference type="RefSeq" id="XP_022456231.1">
    <property type="nucleotide sequence ID" value="XM_022604688.1"/>
</dbReference>
<dbReference type="SUPFAM" id="SSF54695">
    <property type="entry name" value="POZ domain"/>
    <property type="match status" value="1"/>
</dbReference>
<proteinExistence type="predicted"/>
<reference evidence="3" key="1">
    <citation type="submission" date="2013-12" db="EMBL/GenBank/DDBJ databases">
        <authorList>
            <person name="Genoscope - CEA"/>
        </authorList>
    </citation>
    <scope>NUCLEOTIDE SEQUENCE</scope>
    <source>
        <strain evidence="3">CBS 1993</strain>
    </source>
</reference>
<dbReference type="AlphaFoldDB" id="W6MF38"/>
<dbReference type="InterPro" id="IPR000210">
    <property type="entry name" value="BTB/POZ_dom"/>
</dbReference>
<dbReference type="Pfam" id="PF00651">
    <property type="entry name" value="BTB"/>
    <property type="match status" value="1"/>
</dbReference>
<dbReference type="PANTHER" id="PTHR47369:SF1">
    <property type="entry name" value="BTB_POZ DOMAIN-CONTAINING PROTEIN"/>
    <property type="match status" value="1"/>
</dbReference>
<organism evidence="3 4">
    <name type="scientific">Kuraishia capsulata CBS 1993</name>
    <dbReference type="NCBI Taxonomy" id="1382522"/>
    <lineage>
        <taxon>Eukaryota</taxon>
        <taxon>Fungi</taxon>
        <taxon>Dikarya</taxon>
        <taxon>Ascomycota</taxon>
        <taxon>Saccharomycotina</taxon>
        <taxon>Pichiomycetes</taxon>
        <taxon>Pichiales</taxon>
        <taxon>Pichiaceae</taxon>
        <taxon>Kuraishia</taxon>
    </lineage>
</organism>
<feature type="compositionally biased region" description="Polar residues" evidence="1">
    <location>
        <begin position="321"/>
        <end position="337"/>
    </location>
</feature>
<dbReference type="EMBL" id="HG793125">
    <property type="protein sequence ID" value="CDK24214.1"/>
    <property type="molecule type" value="Genomic_DNA"/>
</dbReference>
<keyword evidence="4" id="KW-1185">Reference proteome</keyword>
<dbReference type="PANTHER" id="PTHR47369">
    <property type="entry name" value="BTB/POZ DOMAIN-CONTAINING PROTEIN"/>
    <property type="match status" value="1"/>
</dbReference>
<reference evidence="3" key="2">
    <citation type="submission" date="2014-02" db="EMBL/GenBank/DDBJ databases">
        <title>Complete DNA sequence of /Kuraishia capsulata/ illustrates novel genomic features among budding yeasts (/Saccharomycotina/).</title>
        <authorList>
            <person name="Morales L."/>
            <person name="Noel B."/>
            <person name="Porcel B."/>
            <person name="Marcet-Houben M."/>
            <person name="Hullo M-F."/>
            <person name="Sacerdot C."/>
            <person name="Tekaia F."/>
            <person name="Leh-Louis V."/>
            <person name="Despons L."/>
            <person name="Khanna V."/>
            <person name="Aury J-M."/>
            <person name="Barbe V."/>
            <person name="Couloux A."/>
            <person name="Labadie K."/>
            <person name="Pelletier E."/>
            <person name="Souciet J-L."/>
            <person name="Boekhout T."/>
            <person name="Gabaldon T."/>
            <person name="Wincker P."/>
            <person name="Dujon B."/>
        </authorList>
    </citation>
    <scope>NUCLEOTIDE SEQUENCE</scope>
    <source>
        <strain evidence="3">CBS 1993</strain>
    </source>
</reference>
<evidence type="ECO:0000313" key="3">
    <source>
        <dbReference type="EMBL" id="CDK24214.1"/>
    </source>
</evidence>
<sequence>MDRSRYRYSRTSRSFSEGYHHLGLVGDSQDAISPSSDDSFLNDVTGIVGEDSSADGAVIRAFALPSDRAGRSGSRSRDTKQSHKSKPVDKNVCPFGCCVTESLGKYVFQSGLLDGLYSDVTIEAFGETYKLHKLLLHKSGYFRSLFEWKNIAEESGTKDDSDEENVASASSKDYYRLEFDDSKITNAAFKLATSRLYGSPHEKQEREIPQSMIAIGQYLGMPDVVCHCTNYIVNSMNMDNVAENLQFATQKNYGSASSKIVECGKGILCSDGWQVGAERWDGIPAEIIAEVVGEDYFFVPSEWDRCMFIIKLIEQRTMSPLHSRTPSRRGSNVTVSEADSLKDSGLSESQADSDSEEEDEEVVALREALNSKVHFCHLSPEQLQDLEGFYDMNGLPYVDPHVLRTALWQGIYLQRKIVTSHDAPQLGLSIQSNEEPEDGTKWYSVPTQDETWSALPSQLSKFLFKHSAGRAADGLSSSDSDLMDAKTTDVKEGVVPRWTNLPPFRFSVAFANISDLSKDMRIYGKTFWYAGSYWNLYLQKNHMETRDSYQVGVYLHRANSSSPGPSRNGIPNPDIFAGTSNYSQPPRRYTGHKQSFAEGSRARQSPVPISLTESLVREDGEEDGETYDEDVFQSFTGLHLNPVEPARPNRLQSPQEEGFSKRLESHNDRSFLTYEDTRTSIRVYFVIFTPNRKTRPLITSFLSVPNDFNRSQSWGWKSNSMCVFNEDGTFPEGHDPNMKFTVVLGAI</sequence>
<evidence type="ECO:0000259" key="2">
    <source>
        <dbReference type="PROSITE" id="PS50097"/>
    </source>
</evidence>
<dbReference type="InterPro" id="IPR011333">
    <property type="entry name" value="SKP1/BTB/POZ_sf"/>
</dbReference>
<gene>
    <name evidence="3" type="ORF">KUCA_T00000174001</name>
</gene>
<dbReference type="GeneID" id="34517619"/>
<accession>W6MF38</accession>
<dbReference type="HOGENOM" id="CLU_006358_0_0_1"/>
<feature type="region of interest" description="Disordered" evidence="1">
    <location>
        <begin position="642"/>
        <end position="662"/>
    </location>
</feature>